<dbReference type="Gene3D" id="3.30.300.30">
    <property type="match status" value="1"/>
</dbReference>
<organism evidence="6 7">
    <name type="scientific">Pseudosporangium ferrugineum</name>
    <dbReference type="NCBI Taxonomy" id="439699"/>
    <lineage>
        <taxon>Bacteria</taxon>
        <taxon>Bacillati</taxon>
        <taxon>Actinomycetota</taxon>
        <taxon>Actinomycetes</taxon>
        <taxon>Micromonosporales</taxon>
        <taxon>Micromonosporaceae</taxon>
        <taxon>Pseudosporangium</taxon>
    </lineage>
</organism>
<dbReference type="InterPro" id="IPR025110">
    <property type="entry name" value="AMP-bd_C"/>
</dbReference>
<dbReference type="CDD" id="cd17646">
    <property type="entry name" value="A_NRPS_AB3403-like"/>
    <property type="match status" value="1"/>
</dbReference>
<dbReference type="GO" id="GO:0005829">
    <property type="term" value="C:cytosol"/>
    <property type="evidence" value="ECO:0007669"/>
    <property type="project" value="TreeGrafter"/>
</dbReference>
<dbReference type="GO" id="GO:0043041">
    <property type="term" value="P:amino acid activation for nonribosomal peptide biosynthetic process"/>
    <property type="evidence" value="ECO:0007669"/>
    <property type="project" value="TreeGrafter"/>
</dbReference>
<evidence type="ECO:0000259" key="5">
    <source>
        <dbReference type="Pfam" id="PF13193"/>
    </source>
</evidence>
<dbReference type="RefSeq" id="WP_106125098.1">
    <property type="nucleotide sequence ID" value="NZ_PVZG01000002.1"/>
</dbReference>
<dbReference type="OrthoDB" id="4477213at2"/>
<dbReference type="Gene3D" id="3.40.50.980">
    <property type="match status" value="2"/>
</dbReference>
<dbReference type="InterPro" id="IPR010071">
    <property type="entry name" value="AA_adenyl_dom"/>
</dbReference>
<evidence type="ECO:0000256" key="1">
    <source>
        <dbReference type="ARBA" id="ARBA00022450"/>
    </source>
</evidence>
<dbReference type="PROSITE" id="PS00455">
    <property type="entry name" value="AMP_BINDING"/>
    <property type="match status" value="1"/>
</dbReference>
<evidence type="ECO:0000313" key="6">
    <source>
        <dbReference type="EMBL" id="PRY31855.1"/>
    </source>
</evidence>
<reference evidence="6 7" key="1">
    <citation type="submission" date="2018-03" db="EMBL/GenBank/DDBJ databases">
        <title>Genomic Encyclopedia of Archaeal and Bacterial Type Strains, Phase II (KMG-II): from individual species to whole genera.</title>
        <authorList>
            <person name="Goeker M."/>
        </authorList>
    </citation>
    <scope>NUCLEOTIDE SEQUENCE [LARGE SCALE GENOMIC DNA]</scope>
    <source>
        <strain evidence="6 7">DSM 45348</strain>
    </source>
</reference>
<gene>
    <name evidence="6" type="ORF">CLV70_10266</name>
</gene>
<sequence length="523" mass="56229">MTARVLGFNPAPVAFPDTPVPEIIRAQAGRTPDRVALSDGTRQLTYREVMDEAALLAGRLQAAGIGAGSVVGLCAERSADMVVAVVGILLAGGAYLPLDPSHPRSRRELMLRTAGARAVLVSDACRPAFDGEPALFDLTGAPVGGPPVGAALDWRGHRFAEDLADGLAYVIFTSGSTGRPKGVEMTHRSLTNRLAWMQAEYALTAADVVLQKTPYTFDVSVWELLWPLMYGARLAVAAPEAHRDPLALIEVVRRERVTVIHFVPSMLALFVGEPGFEECTGLRLVICSGEALPPKTVNALTAALPAEVHNLYGPTEAAIDVTAWRCRRPEPGTGVPIGRPISNVAVHLLDDERRLVPVGAVGELYLSGNCLARGYSGAPGLTAERFVGIEVGGRRVRAYRTGDLARWDEDGCLHYLGRADDQVKIRGQRVELGEIGAVLGDHPLVRHAVVVLRGDPAALVGYVVPAAGEPIDERELRSYLREHLPEHMVPARYVSLGQLPTTANGKVDRAALPEPPPRRRTRR</sequence>
<protein>
    <submittedName>
        <fullName evidence="6">Amino acid adenylation domain-containing protein</fullName>
    </submittedName>
</protein>
<dbReference type="PANTHER" id="PTHR45527:SF1">
    <property type="entry name" value="FATTY ACID SYNTHASE"/>
    <property type="match status" value="1"/>
</dbReference>
<name>A0A2T0SEK7_9ACTN</name>
<dbReference type="Gene3D" id="2.30.38.10">
    <property type="entry name" value="Luciferase, Domain 3"/>
    <property type="match status" value="1"/>
</dbReference>
<dbReference type="AlphaFoldDB" id="A0A2T0SEK7"/>
<evidence type="ECO:0000256" key="2">
    <source>
        <dbReference type="ARBA" id="ARBA00022553"/>
    </source>
</evidence>
<keyword evidence="7" id="KW-1185">Reference proteome</keyword>
<dbReference type="NCBIfam" id="TIGR01733">
    <property type="entry name" value="AA-adenyl-dom"/>
    <property type="match status" value="1"/>
</dbReference>
<dbReference type="Pfam" id="PF00501">
    <property type="entry name" value="AMP-binding"/>
    <property type="match status" value="1"/>
</dbReference>
<dbReference type="InterPro" id="IPR045851">
    <property type="entry name" value="AMP-bd_C_sf"/>
</dbReference>
<dbReference type="InterPro" id="IPR000873">
    <property type="entry name" value="AMP-dep_synth/lig_dom"/>
</dbReference>
<dbReference type="GO" id="GO:0009239">
    <property type="term" value="P:enterobactin biosynthetic process"/>
    <property type="evidence" value="ECO:0007669"/>
    <property type="project" value="TreeGrafter"/>
</dbReference>
<evidence type="ECO:0000313" key="7">
    <source>
        <dbReference type="Proteomes" id="UP000239209"/>
    </source>
</evidence>
<accession>A0A2T0SEK7</accession>
<proteinExistence type="predicted"/>
<dbReference type="EMBL" id="PVZG01000002">
    <property type="protein sequence ID" value="PRY31855.1"/>
    <property type="molecule type" value="Genomic_DNA"/>
</dbReference>
<dbReference type="Proteomes" id="UP000239209">
    <property type="component" value="Unassembled WGS sequence"/>
</dbReference>
<keyword evidence="1" id="KW-0596">Phosphopantetheine</keyword>
<dbReference type="FunFam" id="3.40.50.980:FF:000002">
    <property type="entry name" value="Enterobactin synthetase component F"/>
    <property type="match status" value="1"/>
</dbReference>
<dbReference type="FunFam" id="3.30.300.30:FF:000010">
    <property type="entry name" value="Enterobactin synthetase component F"/>
    <property type="match status" value="1"/>
</dbReference>
<dbReference type="FunFam" id="3.40.50.12780:FF:000012">
    <property type="entry name" value="Non-ribosomal peptide synthetase"/>
    <property type="match status" value="1"/>
</dbReference>
<evidence type="ECO:0000259" key="4">
    <source>
        <dbReference type="Pfam" id="PF00501"/>
    </source>
</evidence>
<dbReference type="InterPro" id="IPR020845">
    <property type="entry name" value="AMP-binding_CS"/>
</dbReference>
<feature type="domain" description="AMP-binding enzyme C-terminal" evidence="5">
    <location>
        <begin position="434"/>
        <end position="506"/>
    </location>
</feature>
<feature type="region of interest" description="Disordered" evidence="3">
    <location>
        <begin position="504"/>
        <end position="523"/>
    </location>
</feature>
<evidence type="ECO:0000256" key="3">
    <source>
        <dbReference type="SAM" id="MobiDB-lite"/>
    </source>
</evidence>
<dbReference type="GO" id="GO:0047527">
    <property type="term" value="F:2,3-dihydroxybenzoate-serine ligase activity"/>
    <property type="evidence" value="ECO:0007669"/>
    <property type="project" value="TreeGrafter"/>
</dbReference>
<dbReference type="SUPFAM" id="SSF56801">
    <property type="entry name" value="Acetyl-CoA synthetase-like"/>
    <property type="match status" value="1"/>
</dbReference>
<dbReference type="Pfam" id="PF13193">
    <property type="entry name" value="AMP-binding_C"/>
    <property type="match status" value="1"/>
</dbReference>
<dbReference type="GO" id="GO:0009366">
    <property type="term" value="C:enterobactin synthetase complex"/>
    <property type="evidence" value="ECO:0007669"/>
    <property type="project" value="TreeGrafter"/>
</dbReference>
<dbReference type="PANTHER" id="PTHR45527">
    <property type="entry name" value="NONRIBOSOMAL PEPTIDE SYNTHETASE"/>
    <property type="match status" value="1"/>
</dbReference>
<dbReference type="GO" id="GO:0031177">
    <property type="term" value="F:phosphopantetheine binding"/>
    <property type="evidence" value="ECO:0007669"/>
    <property type="project" value="TreeGrafter"/>
</dbReference>
<comment type="caution">
    <text evidence="6">The sequence shown here is derived from an EMBL/GenBank/DDBJ whole genome shotgun (WGS) entry which is preliminary data.</text>
</comment>
<feature type="domain" description="AMP-dependent synthetase/ligase" evidence="4">
    <location>
        <begin position="25"/>
        <end position="375"/>
    </location>
</feature>
<keyword evidence="2" id="KW-0597">Phosphoprotein</keyword>